<reference evidence="2" key="1">
    <citation type="journal article" date="2011" name="Proc. Natl. Acad. Sci. U.S.A.">
        <title>Genomic insights into the physiology and ecology of the marine filamentous cyanobacterium Lyngbya majuscula.</title>
        <authorList>
            <person name="Jones A.C."/>
            <person name="Monroe E.A."/>
            <person name="Podell S."/>
            <person name="Hess W.R."/>
            <person name="Klages S."/>
            <person name="Esquenazi E."/>
            <person name="Niessen S."/>
            <person name="Hoover H."/>
            <person name="Rothmann M."/>
            <person name="Lasken R.S."/>
            <person name="Yates J.R.III."/>
            <person name="Reinhardt R."/>
            <person name="Kube M."/>
            <person name="Burkart M.D."/>
            <person name="Allen E.E."/>
            <person name="Dorrestein P.C."/>
            <person name="Gerwick W.H."/>
            <person name="Gerwick L."/>
        </authorList>
    </citation>
    <scope>NUCLEOTIDE SEQUENCE [LARGE SCALE GENOMIC DNA]</scope>
    <source>
        <strain evidence="2">3L</strain>
    </source>
</reference>
<dbReference type="Proteomes" id="UP000003959">
    <property type="component" value="Unassembled WGS sequence"/>
</dbReference>
<dbReference type="HOGENOM" id="CLU_3027341_0_0_3"/>
<protein>
    <submittedName>
        <fullName evidence="1">Uncharacterized protein</fullName>
    </submittedName>
</protein>
<evidence type="ECO:0000313" key="1">
    <source>
        <dbReference type="EMBL" id="EGJ30655.1"/>
    </source>
</evidence>
<dbReference type="AlphaFoldDB" id="F4XXH7"/>
<organism evidence="1 2">
    <name type="scientific">Moorena producens 3L</name>
    <dbReference type="NCBI Taxonomy" id="489825"/>
    <lineage>
        <taxon>Bacteria</taxon>
        <taxon>Bacillati</taxon>
        <taxon>Cyanobacteriota</taxon>
        <taxon>Cyanophyceae</taxon>
        <taxon>Coleofasciculales</taxon>
        <taxon>Coleofasciculaceae</taxon>
        <taxon>Moorena</taxon>
    </lineage>
</organism>
<accession>F4XXH7</accession>
<proteinExistence type="predicted"/>
<dbReference type="EMBL" id="GL890948">
    <property type="protein sequence ID" value="EGJ30655.1"/>
    <property type="molecule type" value="Genomic_DNA"/>
</dbReference>
<sequence length="55" mass="6201">MPFLGVGALLVGRFSFWCYRWGIWQHLLFANQVSWFAGADGSPVQSNTSVIRRLG</sequence>
<gene>
    <name evidence="1" type="ORF">LYNGBM3L_47510</name>
</gene>
<keyword evidence="2" id="KW-1185">Reference proteome</keyword>
<name>F4XXH7_9CYAN</name>
<evidence type="ECO:0000313" key="2">
    <source>
        <dbReference type="Proteomes" id="UP000003959"/>
    </source>
</evidence>